<dbReference type="InterPro" id="IPR001173">
    <property type="entry name" value="Glyco_trans_2-like"/>
</dbReference>
<comment type="caution">
    <text evidence="2">The sequence shown here is derived from an EMBL/GenBank/DDBJ whole genome shotgun (WGS) entry which is preliminary data.</text>
</comment>
<dbReference type="Gene3D" id="3.90.550.10">
    <property type="entry name" value="Spore Coat Polysaccharide Biosynthesis Protein SpsA, Chain A"/>
    <property type="match status" value="1"/>
</dbReference>
<dbReference type="OrthoDB" id="183314at2"/>
<reference evidence="2 3" key="1">
    <citation type="submission" date="2018-12" db="EMBL/GenBank/DDBJ databases">
        <authorList>
            <person name="Sun L."/>
            <person name="Chen Z."/>
        </authorList>
    </citation>
    <scope>NUCLEOTIDE SEQUENCE [LARGE SCALE GENOMIC DNA]</scope>
    <source>
        <strain evidence="2 3">3-5-3</strain>
    </source>
</reference>
<keyword evidence="3" id="KW-1185">Reference proteome</keyword>
<sequence>MNENKKRVLLGSPVHQKPAILREFLSSLCRLRQDHVEFGYFFIDDNQDEQSSAMLQEFAQIANPVMVQKSKYRDEYYRNENTHFWNEHLIWKVAEFKNTLIRHATDEQYDFLFLVDSDLLLHPKTVEQLVASGKDIVSEIFWTSWQPNTAPQPQVWLQDEYTQWEQQRGEKLSDKDRAIRYEQFITQLKVPGVYEIGGLGACTLISRQAMVAGVNFNPIKNLSFWGEDRHFCVRAAAMGFPLYVDTFFPAYHIYRESDLEGVDKFKLENGD</sequence>
<dbReference type="GO" id="GO:0016740">
    <property type="term" value="F:transferase activity"/>
    <property type="evidence" value="ECO:0007669"/>
    <property type="project" value="UniProtKB-KW"/>
</dbReference>
<name>A0A3S1D866_9BACL</name>
<organism evidence="2 3">
    <name type="scientific">Paenibacillus zeisoli</name>
    <dbReference type="NCBI Taxonomy" id="2496267"/>
    <lineage>
        <taxon>Bacteria</taxon>
        <taxon>Bacillati</taxon>
        <taxon>Bacillota</taxon>
        <taxon>Bacilli</taxon>
        <taxon>Bacillales</taxon>
        <taxon>Paenibacillaceae</taxon>
        <taxon>Paenibacillus</taxon>
    </lineage>
</organism>
<dbReference type="RefSeq" id="WP_127199978.1">
    <property type="nucleotide sequence ID" value="NZ_RZNX01000006.1"/>
</dbReference>
<proteinExistence type="predicted"/>
<dbReference type="Pfam" id="PF00535">
    <property type="entry name" value="Glycos_transf_2"/>
    <property type="match status" value="1"/>
</dbReference>
<dbReference type="AlphaFoldDB" id="A0A3S1D866"/>
<dbReference type="CDD" id="cd00761">
    <property type="entry name" value="Glyco_tranf_GTA_type"/>
    <property type="match status" value="1"/>
</dbReference>
<evidence type="ECO:0000313" key="2">
    <source>
        <dbReference type="EMBL" id="RUT29595.1"/>
    </source>
</evidence>
<dbReference type="SUPFAM" id="SSF53448">
    <property type="entry name" value="Nucleotide-diphospho-sugar transferases"/>
    <property type="match status" value="1"/>
</dbReference>
<dbReference type="InterPro" id="IPR029044">
    <property type="entry name" value="Nucleotide-diphossugar_trans"/>
</dbReference>
<dbReference type="Proteomes" id="UP000272464">
    <property type="component" value="Unassembled WGS sequence"/>
</dbReference>
<accession>A0A3S1D866</accession>
<evidence type="ECO:0000259" key="1">
    <source>
        <dbReference type="Pfam" id="PF00535"/>
    </source>
</evidence>
<evidence type="ECO:0000313" key="3">
    <source>
        <dbReference type="Proteomes" id="UP000272464"/>
    </source>
</evidence>
<protein>
    <submittedName>
        <fullName evidence="2">Glycosyltransferase</fullName>
    </submittedName>
</protein>
<feature type="domain" description="Glycosyltransferase 2-like" evidence="1">
    <location>
        <begin position="13"/>
        <end position="161"/>
    </location>
</feature>
<gene>
    <name evidence="2" type="ORF">EJP77_14570</name>
</gene>
<dbReference type="EMBL" id="RZNX01000006">
    <property type="protein sequence ID" value="RUT29595.1"/>
    <property type="molecule type" value="Genomic_DNA"/>
</dbReference>
<keyword evidence="2" id="KW-0808">Transferase</keyword>